<dbReference type="EMBL" id="LJNI01000033">
    <property type="protein sequence ID" value="KPJ73456.1"/>
    <property type="molecule type" value="Genomic_DNA"/>
</dbReference>
<dbReference type="FunFam" id="1.20.58.340:FF:000012">
    <property type="entry name" value="Magnesium transport protein CorA"/>
    <property type="match status" value="1"/>
</dbReference>
<comment type="function">
    <text evidence="8">Mediates influx of magnesium ions.</text>
</comment>
<dbReference type="SUPFAM" id="SSF144083">
    <property type="entry name" value="Magnesium transport protein CorA, transmembrane region"/>
    <property type="match status" value="1"/>
</dbReference>
<accession>A0A0S7YFM0</accession>
<dbReference type="GO" id="GO:0050897">
    <property type="term" value="F:cobalt ion binding"/>
    <property type="evidence" value="ECO:0007669"/>
    <property type="project" value="TreeGrafter"/>
</dbReference>
<dbReference type="CDD" id="cd12828">
    <property type="entry name" value="TmCorA-like_1"/>
    <property type="match status" value="1"/>
</dbReference>
<dbReference type="InterPro" id="IPR002523">
    <property type="entry name" value="MgTranspt_CorA/ZnTranspt_ZntB"/>
</dbReference>
<evidence type="ECO:0000313" key="10">
    <source>
        <dbReference type="Proteomes" id="UP000051012"/>
    </source>
</evidence>
<dbReference type="InterPro" id="IPR045861">
    <property type="entry name" value="CorA_cytoplasmic_dom"/>
</dbReference>
<evidence type="ECO:0000256" key="4">
    <source>
        <dbReference type="ARBA" id="ARBA00022475"/>
    </source>
</evidence>
<comment type="similarity">
    <text evidence="2 8">Belongs to the CorA metal ion transporter (MIT) (TC 1.A.35) family.</text>
</comment>
<dbReference type="Gene3D" id="1.20.58.340">
    <property type="entry name" value="Magnesium transport protein CorA, transmembrane region"/>
    <property type="match status" value="2"/>
</dbReference>
<sequence>MPKFIKKRSKKRGLPPGTLVHIGEKSAEKVKITVIDYDEKEFQEKEVGKIEECFPFKDTPTVTWINIDGVHETEIIEKIGKHFNVHPLILEDIVNTGQRPKMEDFEKYIFIVLKMLYYDEHESEIKIEQVSVILGNNFVISFQEKIGDVFDSIRERIRKGKGRVRKTGADYLAYSLLDAVVDGYFTILEKIGEKIESLEDIVVAEPTPESLSTIHNLKREMIFLRKSVWPLREVVNSLTRAESVLIKKSTAVYLRDVYDHTIQVIDTVETYRDMLSGLHDTYLSSISNRMNEIMKVLTIFAAIFIPLTFIAGVYGMNFHYMPELNWQWGYFGALAIMVGIGVSLVIYFKKKGWL</sequence>
<keyword evidence="6 8" id="KW-1133">Transmembrane helix</keyword>
<keyword evidence="5 8" id="KW-0812">Transmembrane</keyword>
<evidence type="ECO:0000256" key="2">
    <source>
        <dbReference type="ARBA" id="ARBA00009765"/>
    </source>
</evidence>
<organism evidence="9 10">
    <name type="scientific">candidate division TA06 bacterium DG_78</name>
    <dbReference type="NCBI Taxonomy" id="1703772"/>
    <lineage>
        <taxon>Bacteria</taxon>
        <taxon>Bacteria division TA06</taxon>
    </lineage>
</organism>
<comment type="caution">
    <text evidence="9">The sequence shown here is derived from an EMBL/GenBank/DDBJ whole genome shotgun (WGS) entry which is preliminary data.</text>
</comment>
<dbReference type="NCBIfam" id="TIGR00383">
    <property type="entry name" value="corA"/>
    <property type="match status" value="1"/>
</dbReference>
<dbReference type="Gene3D" id="3.30.460.20">
    <property type="entry name" value="CorA soluble domain-like"/>
    <property type="match status" value="1"/>
</dbReference>
<evidence type="ECO:0000256" key="1">
    <source>
        <dbReference type="ARBA" id="ARBA00004651"/>
    </source>
</evidence>
<evidence type="ECO:0000256" key="8">
    <source>
        <dbReference type="RuleBase" id="RU362010"/>
    </source>
</evidence>
<keyword evidence="8" id="KW-0460">Magnesium</keyword>
<dbReference type="Pfam" id="PF01544">
    <property type="entry name" value="CorA"/>
    <property type="match status" value="1"/>
</dbReference>
<dbReference type="Proteomes" id="UP000051012">
    <property type="component" value="Unassembled WGS sequence"/>
</dbReference>
<dbReference type="GO" id="GO:0005886">
    <property type="term" value="C:plasma membrane"/>
    <property type="evidence" value="ECO:0007669"/>
    <property type="project" value="UniProtKB-SubCell"/>
</dbReference>
<reference evidence="9 10" key="1">
    <citation type="journal article" date="2015" name="Microbiome">
        <title>Genomic resolution of linkages in carbon, nitrogen, and sulfur cycling among widespread estuary sediment bacteria.</title>
        <authorList>
            <person name="Baker B.J."/>
            <person name="Lazar C.S."/>
            <person name="Teske A.P."/>
            <person name="Dick G.J."/>
        </authorList>
    </citation>
    <scope>NUCLEOTIDE SEQUENCE [LARGE SCALE GENOMIC DNA]</scope>
    <source>
        <strain evidence="9">DG_78</strain>
    </source>
</reference>
<dbReference type="SUPFAM" id="SSF143865">
    <property type="entry name" value="CorA soluble domain-like"/>
    <property type="match status" value="1"/>
</dbReference>
<dbReference type="GO" id="GO:0015095">
    <property type="term" value="F:magnesium ion transmembrane transporter activity"/>
    <property type="evidence" value="ECO:0007669"/>
    <property type="project" value="UniProtKB-UniRule"/>
</dbReference>
<dbReference type="GO" id="GO:0015087">
    <property type="term" value="F:cobalt ion transmembrane transporter activity"/>
    <property type="evidence" value="ECO:0007669"/>
    <property type="project" value="UniProtKB-UniRule"/>
</dbReference>
<gene>
    <name evidence="8" type="primary">corA</name>
    <name evidence="9" type="ORF">AMJ52_03690</name>
</gene>
<dbReference type="InterPro" id="IPR045863">
    <property type="entry name" value="CorA_TM1_TM2"/>
</dbReference>
<feature type="transmembrane region" description="Helical" evidence="8">
    <location>
        <begin position="296"/>
        <end position="316"/>
    </location>
</feature>
<name>A0A0S7YFM0_UNCT6</name>
<proteinExistence type="inferred from homology"/>
<evidence type="ECO:0000256" key="5">
    <source>
        <dbReference type="ARBA" id="ARBA00022692"/>
    </source>
</evidence>
<evidence type="ECO:0000313" key="9">
    <source>
        <dbReference type="EMBL" id="KPJ73456.1"/>
    </source>
</evidence>
<keyword evidence="8" id="KW-0406">Ion transport</keyword>
<evidence type="ECO:0000256" key="7">
    <source>
        <dbReference type="ARBA" id="ARBA00023136"/>
    </source>
</evidence>
<keyword evidence="4 8" id="KW-1003">Cell membrane</keyword>
<dbReference type="PATRIC" id="fig|1703772.3.peg.1254"/>
<comment type="subcellular location">
    <subcellularLocation>
        <location evidence="1">Cell membrane</location>
        <topology evidence="1">Multi-pass membrane protein</topology>
    </subcellularLocation>
    <subcellularLocation>
        <location evidence="8">Membrane</location>
        <topology evidence="8">Multi-pass membrane protein</topology>
    </subcellularLocation>
</comment>
<dbReference type="AlphaFoldDB" id="A0A0S7YFM0"/>
<evidence type="ECO:0000256" key="3">
    <source>
        <dbReference type="ARBA" id="ARBA00022448"/>
    </source>
</evidence>
<evidence type="ECO:0000256" key="6">
    <source>
        <dbReference type="ARBA" id="ARBA00022989"/>
    </source>
</evidence>
<dbReference type="InterPro" id="IPR004488">
    <property type="entry name" value="Mg/Co-transport_prot_CorA"/>
</dbReference>
<keyword evidence="7 8" id="KW-0472">Membrane</keyword>
<dbReference type="FunFam" id="3.30.460.20:FF:000008">
    <property type="entry name" value="Cobalt/magnesium transport protein CorA"/>
    <property type="match status" value="1"/>
</dbReference>
<keyword evidence="3 8" id="KW-0813">Transport</keyword>
<dbReference type="PANTHER" id="PTHR46494">
    <property type="entry name" value="CORA FAMILY METAL ION TRANSPORTER (EUROFUNG)"/>
    <property type="match status" value="1"/>
</dbReference>
<dbReference type="PANTHER" id="PTHR46494:SF1">
    <property type="entry name" value="CORA FAMILY METAL ION TRANSPORTER (EUROFUNG)"/>
    <property type="match status" value="1"/>
</dbReference>
<protein>
    <recommendedName>
        <fullName evidence="8">Magnesium transport protein CorA</fullName>
    </recommendedName>
</protein>
<feature type="transmembrane region" description="Helical" evidence="8">
    <location>
        <begin position="328"/>
        <end position="348"/>
    </location>
</feature>
<dbReference type="GO" id="GO:0000287">
    <property type="term" value="F:magnesium ion binding"/>
    <property type="evidence" value="ECO:0007669"/>
    <property type="project" value="TreeGrafter"/>
</dbReference>